<organism evidence="3 4">
    <name type="scientific">Microbulbifer donghaiensis</name>
    <dbReference type="NCBI Taxonomy" id="494016"/>
    <lineage>
        <taxon>Bacteria</taxon>
        <taxon>Pseudomonadati</taxon>
        <taxon>Pseudomonadota</taxon>
        <taxon>Gammaproteobacteria</taxon>
        <taxon>Cellvibrionales</taxon>
        <taxon>Microbulbiferaceae</taxon>
        <taxon>Microbulbifer</taxon>
    </lineage>
</organism>
<dbReference type="Pfam" id="PF02517">
    <property type="entry name" value="Rce1-like"/>
    <property type="match status" value="1"/>
</dbReference>
<feature type="transmembrane region" description="Helical" evidence="1">
    <location>
        <begin position="45"/>
        <end position="66"/>
    </location>
</feature>
<dbReference type="InterPro" id="IPR003675">
    <property type="entry name" value="Rce1/LyrA-like_dom"/>
</dbReference>
<keyword evidence="1" id="KW-0812">Transmembrane</keyword>
<evidence type="ECO:0000313" key="3">
    <source>
        <dbReference type="EMBL" id="SHG07237.1"/>
    </source>
</evidence>
<reference evidence="4" key="1">
    <citation type="submission" date="2016-11" db="EMBL/GenBank/DDBJ databases">
        <authorList>
            <person name="Varghese N."/>
            <person name="Submissions S."/>
        </authorList>
    </citation>
    <scope>NUCLEOTIDE SEQUENCE [LARGE SCALE GENOMIC DNA]</scope>
    <source>
        <strain evidence="4">CGMCC 1.7063</strain>
    </source>
</reference>
<evidence type="ECO:0000259" key="2">
    <source>
        <dbReference type="Pfam" id="PF02517"/>
    </source>
</evidence>
<dbReference type="RefSeq" id="WP_073277120.1">
    <property type="nucleotide sequence ID" value="NZ_FQVA01000006.1"/>
</dbReference>
<keyword evidence="1" id="KW-0472">Membrane</keyword>
<dbReference type="PANTHER" id="PTHR43592:SF15">
    <property type="entry name" value="CAAX AMINO TERMINAL PROTEASE FAMILY PROTEIN"/>
    <property type="match status" value="1"/>
</dbReference>
<dbReference type="GO" id="GO:0080120">
    <property type="term" value="P:CAAX-box protein maturation"/>
    <property type="evidence" value="ECO:0007669"/>
    <property type="project" value="UniProtKB-ARBA"/>
</dbReference>
<dbReference type="STRING" id="494016.SAMN04487965_3256"/>
<dbReference type="AlphaFoldDB" id="A0A1M5GU64"/>
<dbReference type="Proteomes" id="UP000184170">
    <property type="component" value="Unassembled WGS sequence"/>
</dbReference>
<feature type="transmembrane region" description="Helical" evidence="1">
    <location>
        <begin position="143"/>
        <end position="160"/>
    </location>
</feature>
<feature type="transmembrane region" description="Helical" evidence="1">
    <location>
        <begin position="86"/>
        <end position="105"/>
    </location>
</feature>
<protein>
    <recommendedName>
        <fullName evidence="2">CAAX prenyl protease 2/Lysostaphin resistance protein A-like domain-containing protein</fullName>
    </recommendedName>
</protein>
<evidence type="ECO:0000256" key="1">
    <source>
        <dbReference type="SAM" id="Phobius"/>
    </source>
</evidence>
<feature type="domain" description="CAAX prenyl protease 2/Lysostaphin resistance protein A-like" evidence="2">
    <location>
        <begin position="91"/>
        <end position="178"/>
    </location>
</feature>
<sequence length="203" mass="21767">MTQTNVKPQNVFGLVMVIQLVSLAVALAGLYFLRIEVSLLGHSPPLALAIGIFGALLSYAVAVGLTRSATPVGETLRRHCADLHPLFNRFSTAQIVLAAFAAGVCEELLFRGLLQPWLSQLSTPLLGLLGASLVFGLLHYASFTYFAATVVVGLALGITYRVTESLLCVMTWHALYDLLAITALARYPRLLGVPTALSRQSAK</sequence>
<dbReference type="GO" id="GO:0004175">
    <property type="term" value="F:endopeptidase activity"/>
    <property type="evidence" value="ECO:0007669"/>
    <property type="project" value="UniProtKB-ARBA"/>
</dbReference>
<accession>A0A1M5GU64</accession>
<dbReference type="OrthoDB" id="118729at2"/>
<feature type="transmembrane region" description="Helical" evidence="1">
    <location>
        <begin position="167"/>
        <end position="187"/>
    </location>
</feature>
<keyword evidence="4" id="KW-1185">Reference proteome</keyword>
<keyword evidence="1" id="KW-1133">Transmembrane helix</keyword>
<evidence type="ECO:0000313" key="4">
    <source>
        <dbReference type="Proteomes" id="UP000184170"/>
    </source>
</evidence>
<dbReference type="EMBL" id="FQVA01000006">
    <property type="protein sequence ID" value="SHG07237.1"/>
    <property type="molecule type" value="Genomic_DNA"/>
</dbReference>
<gene>
    <name evidence="3" type="ORF">SAMN04487965_3256</name>
</gene>
<dbReference type="PANTHER" id="PTHR43592">
    <property type="entry name" value="CAAX AMINO TERMINAL PROTEASE"/>
    <property type="match status" value="1"/>
</dbReference>
<feature type="transmembrane region" description="Helical" evidence="1">
    <location>
        <begin position="12"/>
        <end position="33"/>
    </location>
</feature>
<name>A0A1M5GU64_9GAMM</name>
<proteinExistence type="predicted"/>